<name>F0W2H2_9STRA</name>
<sequence>MDTTKARKLLPSWLLDANVDTPESLQLLSWDDGFVPSGSQGKSGKLLTGFPRSSPRIVHIENEAVVSETAELLYQSVSNCKSWGIYIEKHELFIKPESEPTGTERRDLCKRAIQEFLIQNGESVITKSDWEHTHGVAVWLIASDEKDETEYHLDYAESVRYETNVIVPPLYSATLHISPLYEHAENDHENIEGGAFYVNHRGLDHYKEYGYKTRLKSVIEDDDVEKNASLESEWQRVAYHYRRGIICDGELPHFSSRIQSLPSTMRRVIVGFNLFTSEIGPFVQELPEHSEAFNKHIRLSQFTVKHLTKASMPWTIQSMRENPKQAAFFKLLAQKMREKGCIPAA</sequence>
<dbReference type="HOGENOM" id="CLU_051975_0_0_1"/>
<protein>
    <submittedName>
        <fullName evidence="1">Uncharacterized protein AlNc14C10G1223</fullName>
    </submittedName>
</protein>
<reference evidence="1" key="2">
    <citation type="submission" date="2011-02" db="EMBL/GenBank/DDBJ databases">
        <authorList>
            <person name="MacLean D."/>
        </authorList>
    </citation>
    <scope>NUCLEOTIDE SEQUENCE</scope>
</reference>
<proteinExistence type="predicted"/>
<evidence type="ECO:0000313" key="1">
    <source>
        <dbReference type="EMBL" id="CCA15258.1"/>
    </source>
</evidence>
<organism evidence="1">
    <name type="scientific">Albugo laibachii Nc14</name>
    <dbReference type="NCBI Taxonomy" id="890382"/>
    <lineage>
        <taxon>Eukaryota</taxon>
        <taxon>Sar</taxon>
        <taxon>Stramenopiles</taxon>
        <taxon>Oomycota</taxon>
        <taxon>Peronosporomycetes</taxon>
        <taxon>Albuginales</taxon>
        <taxon>Albuginaceae</taxon>
        <taxon>Albugo</taxon>
    </lineage>
</organism>
<dbReference type="EMBL" id="FR824055">
    <property type="protein sequence ID" value="CCA15258.1"/>
    <property type="molecule type" value="Genomic_DNA"/>
</dbReference>
<dbReference type="AlphaFoldDB" id="F0W2H2"/>
<gene>
    <name evidence="1" type="primary">AlNc14C10G1223</name>
    <name evidence="1" type="ORF">ALNC14_014010</name>
</gene>
<accession>F0W2H2</accession>
<reference evidence="1" key="1">
    <citation type="journal article" date="2011" name="PLoS Biol.">
        <title>Gene gain and loss during evolution of obligate parasitism in the white rust pathogen of Arabidopsis thaliana.</title>
        <authorList>
            <person name="Kemen E."/>
            <person name="Gardiner A."/>
            <person name="Schultz-Larsen T."/>
            <person name="Kemen A.C."/>
            <person name="Balmuth A.L."/>
            <person name="Robert-Seilaniantz A."/>
            <person name="Bailey K."/>
            <person name="Holub E."/>
            <person name="Studholme D.J."/>
            <person name="Maclean D."/>
            <person name="Jones J.D."/>
        </authorList>
    </citation>
    <scope>NUCLEOTIDE SEQUENCE</scope>
</reference>